<dbReference type="InterPro" id="IPR001030">
    <property type="entry name" value="Acoase/IPM_deHydtase_lsu_aba"/>
</dbReference>
<dbReference type="EC" id="4.2.1.33" evidence="7"/>
<comment type="similarity">
    <text evidence="7">Belongs to the aconitase/IPM isomerase family. LeuC type 2 subfamily.</text>
</comment>
<feature type="binding site" evidence="7">
    <location>
        <position position="360"/>
    </location>
    <ligand>
        <name>[4Fe-4S] cluster</name>
        <dbReference type="ChEBI" id="CHEBI:49883"/>
    </ligand>
</feature>
<evidence type="ECO:0000256" key="3">
    <source>
        <dbReference type="ARBA" id="ARBA00022723"/>
    </source>
</evidence>
<dbReference type="Pfam" id="PF00330">
    <property type="entry name" value="Aconitase"/>
    <property type="match status" value="1"/>
</dbReference>
<dbReference type="GO" id="GO:0051539">
    <property type="term" value="F:4 iron, 4 sulfur cluster binding"/>
    <property type="evidence" value="ECO:0007669"/>
    <property type="project" value="UniProtKB-KW"/>
</dbReference>
<reference evidence="9 10" key="1">
    <citation type="submission" date="2016-10" db="EMBL/GenBank/DDBJ databases">
        <title>Complete Genome Sequence of Peptococcaceae strain DCMF.</title>
        <authorList>
            <person name="Edwards R.J."/>
            <person name="Holland S.I."/>
            <person name="Deshpande N.P."/>
            <person name="Wong Y.K."/>
            <person name="Ertan H."/>
            <person name="Manefield M."/>
            <person name="Russell T.L."/>
            <person name="Lee M.J."/>
        </authorList>
    </citation>
    <scope>NUCLEOTIDE SEQUENCE [LARGE SCALE GENOMIC DNA]</scope>
    <source>
        <strain evidence="9 10">DCMF</strain>
    </source>
</reference>
<evidence type="ECO:0000256" key="7">
    <source>
        <dbReference type="HAMAP-Rule" id="MF_01027"/>
    </source>
</evidence>
<dbReference type="PRINTS" id="PR00415">
    <property type="entry name" value="ACONITASE"/>
</dbReference>
<comment type="subunit">
    <text evidence="7">Heterodimer of LeuC and LeuD.</text>
</comment>
<comment type="catalytic activity">
    <reaction evidence="7">
        <text>(2R,3S)-3-isopropylmalate = (2S)-2-isopropylmalate</text>
        <dbReference type="Rhea" id="RHEA:32287"/>
        <dbReference type="ChEBI" id="CHEBI:1178"/>
        <dbReference type="ChEBI" id="CHEBI:35121"/>
        <dbReference type="EC" id="4.2.1.33"/>
    </reaction>
</comment>
<accession>A0A3G1KV32</accession>
<dbReference type="NCBIfam" id="TIGR02086">
    <property type="entry name" value="IPMI_arch"/>
    <property type="match status" value="1"/>
</dbReference>
<keyword evidence="7" id="KW-0100">Branched-chain amino acid biosynthesis</keyword>
<dbReference type="PANTHER" id="PTHR43822">
    <property type="entry name" value="HOMOACONITASE, MITOCHONDRIAL-RELATED"/>
    <property type="match status" value="1"/>
</dbReference>
<keyword evidence="6 7" id="KW-0456">Lyase</keyword>
<dbReference type="NCBIfam" id="NF001614">
    <property type="entry name" value="PRK00402.1"/>
    <property type="match status" value="1"/>
</dbReference>
<keyword evidence="3 7" id="KW-0479">Metal-binding</keyword>
<evidence type="ECO:0000313" key="10">
    <source>
        <dbReference type="Proteomes" id="UP000323521"/>
    </source>
</evidence>
<dbReference type="PANTHER" id="PTHR43822:SF22">
    <property type="entry name" value="ISOPROPYLMALATE_CITRAMALATE ISOMERASE LARGE SUBUNIT"/>
    <property type="match status" value="1"/>
</dbReference>
<dbReference type="InterPro" id="IPR033941">
    <property type="entry name" value="IPMI_cat"/>
</dbReference>
<keyword evidence="5 7" id="KW-0411">Iron-sulfur</keyword>
<dbReference type="OrthoDB" id="9764318at2"/>
<evidence type="ECO:0000256" key="5">
    <source>
        <dbReference type="ARBA" id="ARBA00023014"/>
    </source>
</evidence>
<dbReference type="GO" id="GO:0009098">
    <property type="term" value="P:L-leucine biosynthetic process"/>
    <property type="evidence" value="ECO:0007669"/>
    <property type="project" value="UniProtKB-UniRule"/>
</dbReference>
<evidence type="ECO:0000256" key="2">
    <source>
        <dbReference type="ARBA" id="ARBA00022605"/>
    </source>
</evidence>
<comment type="cofactor">
    <cofactor evidence="7">
        <name>[4Fe-4S] cluster</name>
        <dbReference type="ChEBI" id="CHEBI:49883"/>
    </cofactor>
    <text evidence="7">Binds 1 [4Fe-4S] cluster per subunit.</text>
</comment>
<protein>
    <recommendedName>
        <fullName evidence="7">3-isopropylmalate dehydratase large subunit</fullName>
        <ecNumber evidence="7">4.2.1.33</ecNumber>
    </recommendedName>
    <alternativeName>
        <fullName evidence="7">Alpha-IPM isomerase</fullName>
        <shortName evidence="7">IPMI</shortName>
    </alternativeName>
    <alternativeName>
        <fullName evidence="7">Isopropylmalate isomerase</fullName>
    </alternativeName>
</protein>
<evidence type="ECO:0000256" key="4">
    <source>
        <dbReference type="ARBA" id="ARBA00023004"/>
    </source>
</evidence>
<dbReference type="NCBIfam" id="TIGR01343">
    <property type="entry name" value="hacA_fam"/>
    <property type="match status" value="1"/>
</dbReference>
<dbReference type="Gene3D" id="3.30.499.10">
    <property type="entry name" value="Aconitase, domain 3"/>
    <property type="match status" value="2"/>
</dbReference>
<comment type="function">
    <text evidence="7">Catalyzes the isomerization between 2-isopropylmalate and 3-isopropylmalate, via the formation of 2-isopropylmaleate.</text>
</comment>
<dbReference type="RefSeq" id="WP_148135608.1">
    <property type="nucleotide sequence ID" value="NZ_CP017634.1"/>
</dbReference>
<evidence type="ECO:0000259" key="8">
    <source>
        <dbReference type="Pfam" id="PF00330"/>
    </source>
</evidence>
<dbReference type="InterPro" id="IPR006251">
    <property type="entry name" value="Homoacnase/IPMdehydase_lsu"/>
</dbReference>
<feature type="domain" description="Aconitase/3-isopropylmalate dehydratase large subunit alpha/beta/alpha" evidence="8">
    <location>
        <begin position="6"/>
        <end position="284"/>
    </location>
</feature>
<dbReference type="GO" id="GO:0003861">
    <property type="term" value="F:3-isopropylmalate dehydratase activity"/>
    <property type="evidence" value="ECO:0007669"/>
    <property type="project" value="UniProtKB-UniRule"/>
</dbReference>
<dbReference type="SUPFAM" id="SSF53732">
    <property type="entry name" value="Aconitase iron-sulfur domain"/>
    <property type="match status" value="1"/>
</dbReference>
<dbReference type="InterPro" id="IPR018136">
    <property type="entry name" value="Aconitase_4Fe-4S_BS"/>
</dbReference>
<feature type="binding site" evidence="7">
    <location>
        <position position="297"/>
    </location>
    <ligand>
        <name>[4Fe-4S] cluster</name>
        <dbReference type="ChEBI" id="CHEBI:49883"/>
    </ligand>
</feature>
<evidence type="ECO:0000256" key="6">
    <source>
        <dbReference type="ARBA" id="ARBA00023239"/>
    </source>
</evidence>
<comment type="pathway">
    <text evidence="7">Amino-acid biosynthesis; L-leucine biosynthesis; L-leucine from 3-methyl-2-oxobutanoate: step 2/4.</text>
</comment>
<dbReference type="AlphaFoldDB" id="A0A3G1KV32"/>
<sequence length="416" mass="44535">MTIIEKILAKAAGKKSVTPGEIVAANIDVAMIHEATGMPTVTGLEEAGCRQVWDPDKVVVLFDHTVPAADSKSAEIEKRLREWAIAQKIKAFYDIKAGVCHQVLPEKGHVRPGEVVVGTDSHTCTYGALGCFGTGIGSTEMAAVFATGKLWFKVPETLKIVINGKLPVGVVSKDLILKILGDVTGEGANYKSIEFTGETIREMTLASRMTMCNMAIEMGAKAGLIEPDEKVFAFLSGRTAQALEPVRADPHAVYERVLTYEVGNLEPQVSCPPAVDHVKPLQEVLGTKIHQAFLGSCTNGRLEDLRQAAEILKGRKIHRDVRMIVIPCSAEVYLDALKEGLIETFIKAECVICNPGCGPCFGGPKGVLAAGEACIASSNRNFRGRMGKGSDTYLASPLVVAASALDGVIADPRKYM</sequence>
<dbReference type="CDD" id="cd01583">
    <property type="entry name" value="IPMI"/>
    <property type="match status" value="1"/>
</dbReference>
<dbReference type="InterPro" id="IPR015931">
    <property type="entry name" value="Acnase/IPM_dHydase_lsu_aba_1/3"/>
</dbReference>
<dbReference type="KEGG" id="fwa:DCMF_17455"/>
<keyword evidence="1 7" id="KW-0004">4Fe-4S</keyword>
<evidence type="ECO:0000256" key="1">
    <source>
        <dbReference type="ARBA" id="ARBA00022485"/>
    </source>
</evidence>
<organism evidence="9 10">
    <name type="scientific">Formimonas warabiya</name>
    <dbReference type="NCBI Taxonomy" id="1761012"/>
    <lineage>
        <taxon>Bacteria</taxon>
        <taxon>Bacillati</taxon>
        <taxon>Bacillota</taxon>
        <taxon>Clostridia</taxon>
        <taxon>Eubacteriales</taxon>
        <taxon>Peptococcaceae</taxon>
        <taxon>Candidatus Formimonas</taxon>
    </lineage>
</organism>
<name>A0A3G1KV32_FORW1</name>
<evidence type="ECO:0000313" key="9">
    <source>
        <dbReference type="EMBL" id="ATW26309.1"/>
    </source>
</evidence>
<dbReference type="InterPro" id="IPR050067">
    <property type="entry name" value="IPM_dehydratase_rel_enz"/>
</dbReference>
<keyword evidence="7" id="KW-0432">Leucine biosynthesis</keyword>
<dbReference type="Proteomes" id="UP000323521">
    <property type="component" value="Chromosome"/>
</dbReference>
<dbReference type="GO" id="GO:0046872">
    <property type="term" value="F:metal ion binding"/>
    <property type="evidence" value="ECO:0007669"/>
    <property type="project" value="UniProtKB-KW"/>
</dbReference>
<gene>
    <name evidence="7" type="primary">leuC</name>
    <name evidence="9" type="ORF">DCMF_17455</name>
</gene>
<dbReference type="HAMAP" id="MF_01027">
    <property type="entry name" value="LeuC_type2"/>
    <property type="match status" value="1"/>
</dbReference>
<proteinExistence type="inferred from homology"/>
<keyword evidence="10" id="KW-1185">Reference proteome</keyword>
<dbReference type="InterPro" id="IPR036008">
    <property type="entry name" value="Aconitase_4Fe-4S_dom"/>
</dbReference>
<dbReference type="EMBL" id="CP017634">
    <property type="protein sequence ID" value="ATW26309.1"/>
    <property type="molecule type" value="Genomic_DNA"/>
</dbReference>
<dbReference type="UniPathway" id="UPA00048">
    <property type="reaction ID" value="UER00071"/>
</dbReference>
<keyword evidence="2 7" id="KW-0028">Amino-acid biosynthesis</keyword>
<dbReference type="PROSITE" id="PS00450">
    <property type="entry name" value="ACONITASE_1"/>
    <property type="match status" value="1"/>
</dbReference>
<dbReference type="InterPro" id="IPR011826">
    <property type="entry name" value="HAcnase/IPMdehydase_lsu_prok"/>
</dbReference>
<keyword evidence="4 7" id="KW-0408">Iron</keyword>
<feature type="binding site" evidence="7">
    <location>
        <position position="357"/>
    </location>
    <ligand>
        <name>[4Fe-4S] cluster</name>
        <dbReference type="ChEBI" id="CHEBI:49883"/>
    </ligand>
</feature>